<feature type="compositionally biased region" description="Acidic residues" evidence="1">
    <location>
        <begin position="309"/>
        <end position="321"/>
    </location>
</feature>
<feature type="region of interest" description="Disordered" evidence="1">
    <location>
        <begin position="301"/>
        <end position="326"/>
    </location>
</feature>
<dbReference type="Pfam" id="PF00069">
    <property type="entry name" value="Pkinase"/>
    <property type="match status" value="1"/>
</dbReference>
<feature type="compositionally biased region" description="Acidic residues" evidence="1">
    <location>
        <begin position="422"/>
        <end position="431"/>
    </location>
</feature>
<dbReference type="InterPro" id="IPR011009">
    <property type="entry name" value="Kinase-like_dom_sf"/>
</dbReference>
<evidence type="ECO:0000313" key="3">
    <source>
        <dbReference type="EMBL" id="KAK9808083.1"/>
    </source>
</evidence>
<feature type="region of interest" description="Disordered" evidence="1">
    <location>
        <begin position="452"/>
        <end position="474"/>
    </location>
</feature>
<feature type="domain" description="Protein kinase" evidence="2">
    <location>
        <begin position="1"/>
        <end position="246"/>
    </location>
</feature>
<dbReference type="PROSITE" id="PS50011">
    <property type="entry name" value="PROTEIN_KINASE_DOM"/>
    <property type="match status" value="1"/>
</dbReference>
<dbReference type="Proteomes" id="UP001465755">
    <property type="component" value="Unassembled WGS sequence"/>
</dbReference>
<keyword evidence="4" id="KW-1185">Reference proteome</keyword>
<evidence type="ECO:0000259" key="2">
    <source>
        <dbReference type="PROSITE" id="PS50011"/>
    </source>
</evidence>
<name>A0AAW1PDU2_9CHLO</name>
<gene>
    <name evidence="3" type="ORF">WJX73_004299</name>
</gene>
<dbReference type="Gene3D" id="1.10.510.10">
    <property type="entry name" value="Transferase(Phosphotransferase) domain 1"/>
    <property type="match status" value="1"/>
</dbReference>
<organism evidence="3 4">
    <name type="scientific">Symbiochloris irregularis</name>
    <dbReference type="NCBI Taxonomy" id="706552"/>
    <lineage>
        <taxon>Eukaryota</taxon>
        <taxon>Viridiplantae</taxon>
        <taxon>Chlorophyta</taxon>
        <taxon>core chlorophytes</taxon>
        <taxon>Trebouxiophyceae</taxon>
        <taxon>Trebouxiales</taxon>
        <taxon>Trebouxiaceae</taxon>
        <taxon>Symbiochloris</taxon>
    </lineage>
</organism>
<proteinExistence type="predicted"/>
<dbReference type="PANTHER" id="PTHR44329">
    <property type="entry name" value="SERINE/THREONINE-PROTEIN KINASE TNNI3K-RELATED"/>
    <property type="match status" value="1"/>
</dbReference>
<dbReference type="SUPFAM" id="SSF56112">
    <property type="entry name" value="Protein kinase-like (PK-like)"/>
    <property type="match status" value="1"/>
</dbReference>
<evidence type="ECO:0000256" key="1">
    <source>
        <dbReference type="SAM" id="MobiDB-lite"/>
    </source>
</evidence>
<dbReference type="GO" id="GO:0004674">
    <property type="term" value="F:protein serine/threonine kinase activity"/>
    <property type="evidence" value="ECO:0007669"/>
    <property type="project" value="TreeGrafter"/>
</dbReference>
<dbReference type="AlphaFoldDB" id="A0AAW1PDU2"/>
<dbReference type="EMBL" id="JALJOQ010000027">
    <property type="protein sequence ID" value="KAK9808083.1"/>
    <property type="molecule type" value="Genomic_DNA"/>
</dbReference>
<protein>
    <recommendedName>
        <fullName evidence="2">Protein kinase domain-containing protein</fullName>
    </recommendedName>
</protein>
<sequence>MLPCALGASSIDPYDLTLSETQLGRSTFGPVQLGTFRQHGRCIPVAAHHFSLQSVLDNLQERGAVMGLRQACRLGCTIAESLAALHATGTCHWKLCPANVLISNRGTAVVADAGLARLLSNVTTGLVQSEDLEPGDQEAAEGAHLADHYRAPELLGGSAKVQGWAADVWALGAILIHLLSGQVPYQGCGTRQRLQLALCVERTMPLLPADPQVPDTMLDLLQQSFSFNPLTRPSIHEVLEVLQGTLKGAEPSDSLIASANPSVRSSQNLNTPENNAFISACYSIMGIPDPNAVRKAVTPLPEAATPAEEPCDEVLPEEPSESDLGGPHGTKNAMADFVAELQSDAVEMIRAVESLRQQGINPHTCSNNELAASSEAARLALQAERSRGERIAAIKSGMKDRERRQMTPGAYEMMARLAGEEDVLCEEESDASDASGASDAYDREAFHQEWLQGRRYSGDTRRPYVGPRPRWHNL</sequence>
<evidence type="ECO:0000313" key="4">
    <source>
        <dbReference type="Proteomes" id="UP001465755"/>
    </source>
</evidence>
<dbReference type="GO" id="GO:0005524">
    <property type="term" value="F:ATP binding"/>
    <property type="evidence" value="ECO:0007669"/>
    <property type="project" value="InterPro"/>
</dbReference>
<dbReference type="InterPro" id="IPR000719">
    <property type="entry name" value="Prot_kinase_dom"/>
</dbReference>
<reference evidence="3 4" key="1">
    <citation type="journal article" date="2024" name="Nat. Commun.">
        <title>Phylogenomics reveals the evolutionary origins of lichenization in chlorophyte algae.</title>
        <authorList>
            <person name="Puginier C."/>
            <person name="Libourel C."/>
            <person name="Otte J."/>
            <person name="Skaloud P."/>
            <person name="Haon M."/>
            <person name="Grisel S."/>
            <person name="Petersen M."/>
            <person name="Berrin J.G."/>
            <person name="Delaux P.M."/>
            <person name="Dal Grande F."/>
            <person name="Keller J."/>
        </authorList>
    </citation>
    <scope>NUCLEOTIDE SEQUENCE [LARGE SCALE GENOMIC DNA]</scope>
    <source>
        <strain evidence="3 4">SAG 2036</strain>
    </source>
</reference>
<feature type="region of interest" description="Disordered" evidence="1">
    <location>
        <begin position="422"/>
        <end position="441"/>
    </location>
</feature>
<dbReference type="InterPro" id="IPR051681">
    <property type="entry name" value="Ser/Thr_Kinases-Pseudokinases"/>
</dbReference>
<comment type="caution">
    <text evidence="3">The sequence shown here is derived from an EMBL/GenBank/DDBJ whole genome shotgun (WGS) entry which is preliminary data.</text>
</comment>
<accession>A0AAW1PDU2</accession>